<keyword evidence="2" id="KW-1185">Reference proteome</keyword>
<evidence type="ECO:0000313" key="1">
    <source>
        <dbReference type="EMBL" id="KAH8015061.1"/>
    </source>
</evidence>
<protein>
    <submittedName>
        <fullName evidence="1">Uncharacterized protein</fullName>
    </submittedName>
</protein>
<evidence type="ECO:0000313" key="2">
    <source>
        <dbReference type="Proteomes" id="UP000827872"/>
    </source>
</evidence>
<organism evidence="1 2">
    <name type="scientific">Sphaerodactylus townsendi</name>
    <dbReference type="NCBI Taxonomy" id="933632"/>
    <lineage>
        <taxon>Eukaryota</taxon>
        <taxon>Metazoa</taxon>
        <taxon>Chordata</taxon>
        <taxon>Craniata</taxon>
        <taxon>Vertebrata</taxon>
        <taxon>Euteleostomi</taxon>
        <taxon>Lepidosauria</taxon>
        <taxon>Squamata</taxon>
        <taxon>Bifurcata</taxon>
        <taxon>Gekkota</taxon>
        <taxon>Sphaerodactylidae</taxon>
        <taxon>Sphaerodactylus</taxon>
    </lineage>
</organism>
<dbReference type="Proteomes" id="UP000827872">
    <property type="component" value="Linkage Group LG02"/>
</dbReference>
<proteinExistence type="predicted"/>
<dbReference type="EMBL" id="CM037615">
    <property type="protein sequence ID" value="KAH8015061.1"/>
    <property type="molecule type" value="Genomic_DNA"/>
</dbReference>
<accession>A0ACB8G626</accession>
<name>A0ACB8G626_9SAUR</name>
<comment type="caution">
    <text evidence="1">The sequence shown here is derived from an EMBL/GenBank/DDBJ whole genome shotgun (WGS) entry which is preliminary data.</text>
</comment>
<sequence length="99" mass="11251">MEHPECLLTFRDFHSNPSEAVDLLKDEKIFSAVRLGATVTICLGFLLMLLPEEWDEITLRFINSLKEKKSDDHPEDVTDSSMPFRSRSRANGMVSIPLA</sequence>
<gene>
    <name evidence="1" type="ORF">K3G42_033050</name>
</gene>
<reference evidence="1" key="1">
    <citation type="submission" date="2021-08" db="EMBL/GenBank/DDBJ databases">
        <title>The first chromosome-level gecko genome reveals the dynamic sex chromosomes of Neotropical dwarf geckos (Sphaerodactylidae: Sphaerodactylus).</title>
        <authorList>
            <person name="Pinto B.J."/>
            <person name="Keating S.E."/>
            <person name="Gamble T."/>
        </authorList>
    </citation>
    <scope>NUCLEOTIDE SEQUENCE</scope>
    <source>
        <strain evidence="1">TG3544</strain>
    </source>
</reference>